<dbReference type="RefSeq" id="WP_090483168.1">
    <property type="nucleotide sequence ID" value="NZ_FOUO01000001.1"/>
</dbReference>
<dbReference type="UniPathway" id="UPA00060">
    <property type="reaction ID" value="UER00138"/>
</dbReference>
<dbReference type="AlphaFoldDB" id="A0A1I4P5W2"/>
<dbReference type="SUPFAM" id="SSF53613">
    <property type="entry name" value="Ribokinase-like"/>
    <property type="match status" value="1"/>
</dbReference>
<dbReference type="GO" id="GO:0009229">
    <property type="term" value="P:thiamine diphosphate biosynthetic process"/>
    <property type="evidence" value="ECO:0007669"/>
    <property type="project" value="UniProtKB-UniPathway"/>
</dbReference>
<dbReference type="GO" id="GO:0005829">
    <property type="term" value="C:cytosol"/>
    <property type="evidence" value="ECO:0007669"/>
    <property type="project" value="TreeGrafter"/>
</dbReference>
<evidence type="ECO:0000256" key="2">
    <source>
        <dbReference type="ARBA" id="ARBA00012135"/>
    </source>
</evidence>
<evidence type="ECO:0000256" key="1">
    <source>
        <dbReference type="ARBA" id="ARBA00004948"/>
    </source>
</evidence>
<evidence type="ECO:0000259" key="3">
    <source>
        <dbReference type="Pfam" id="PF08543"/>
    </source>
</evidence>
<dbReference type="InterPro" id="IPR004399">
    <property type="entry name" value="HMP/HMP-P_kinase_dom"/>
</dbReference>
<dbReference type="PANTHER" id="PTHR20858">
    <property type="entry name" value="PHOSPHOMETHYLPYRIMIDINE KINASE"/>
    <property type="match status" value="1"/>
</dbReference>
<comment type="pathway">
    <text evidence="1">Cofactor biosynthesis; thiamine diphosphate biosynthesis.</text>
</comment>
<evidence type="ECO:0000313" key="4">
    <source>
        <dbReference type="EMBL" id="SFM23181.1"/>
    </source>
</evidence>
<keyword evidence="4" id="KW-0418">Kinase</keyword>
<reference evidence="4 5" key="1">
    <citation type="submission" date="2016-10" db="EMBL/GenBank/DDBJ databases">
        <authorList>
            <person name="de Groot N.N."/>
        </authorList>
    </citation>
    <scope>NUCLEOTIDE SEQUENCE [LARGE SCALE GENOMIC DNA]</scope>
    <source>
        <strain evidence="4 5">DSM 4180</strain>
    </source>
</reference>
<protein>
    <recommendedName>
        <fullName evidence="2">hydroxymethylpyrimidine kinase</fullName>
        <ecNumber evidence="2">2.7.1.49</ecNumber>
    </recommendedName>
</protein>
<dbReference type="OrthoDB" id="9810880at2"/>
<dbReference type="PANTHER" id="PTHR20858:SF17">
    <property type="entry name" value="HYDROXYMETHYLPYRIMIDINE_PHOSPHOMETHYLPYRIMIDINE KINASE THI20-RELATED"/>
    <property type="match status" value="1"/>
</dbReference>
<evidence type="ECO:0000313" key="5">
    <source>
        <dbReference type="Proteomes" id="UP000199556"/>
    </source>
</evidence>
<feature type="domain" description="Pyridoxamine kinase/Phosphomethylpyrimidine kinase" evidence="3">
    <location>
        <begin position="17"/>
        <end position="253"/>
    </location>
</feature>
<dbReference type="InterPro" id="IPR013749">
    <property type="entry name" value="PM/HMP-P_kinase-1"/>
</dbReference>
<accession>A0A1I4P5W2</accession>
<dbReference type="CDD" id="cd01169">
    <property type="entry name" value="HMPP_kinase"/>
    <property type="match status" value="1"/>
</dbReference>
<name>A0A1I4P5W2_ECTMO</name>
<dbReference type="STRING" id="195064.SAMN05421721_10112"/>
<dbReference type="Pfam" id="PF08543">
    <property type="entry name" value="Phos_pyr_kin"/>
    <property type="match status" value="1"/>
</dbReference>
<dbReference type="Gene3D" id="3.40.1190.20">
    <property type="match status" value="1"/>
</dbReference>
<sequence length="279" mass="29471">MIMQPSVPIVMTLAGSDPTGGAGIQADIESILSMGGHAAPVITAVTVQDTRDVVALAPMDGELIIQQARTVLEDMPVAALKVGLLGSMEAVEALHALLNDYPELPLVLDPVLAAGGGAALADEEMVDGILQLLVPRTTVLTPNTLEARALARGSDTLDACAMALLDQGAEYVFITGTHERTSEVHNTLYGNHRRLEVFPVPRLEGEFHGSGCTLSAAIAALLAQGTAVPVAVHEAVSYTWHSLQAGRRLGMGQKLPNRLFWARDEADEDDTDDGPHEPH</sequence>
<keyword evidence="5" id="KW-1185">Reference proteome</keyword>
<dbReference type="Proteomes" id="UP000199556">
    <property type="component" value="Unassembled WGS sequence"/>
</dbReference>
<dbReference type="GO" id="GO:0008972">
    <property type="term" value="F:phosphomethylpyrimidine kinase activity"/>
    <property type="evidence" value="ECO:0007669"/>
    <property type="project" value="InterPro"/>
</dbReference>
<dbReference type="EMBL" id="FOUO01000001">
    <property type="protein sequence ID" value="SFM23181.1"/>
    <property type="molecule type" value="Genomic_DNA"/>
</dbReference>
<dbReference type="GO" id="GO:0009228">
    <property type="term" value="P:thiamine biosynthetic process"/>
    <property type="evidence" value="ECO:0007669"/>
    <property type="project" value="InterPro"/>
</dbReference>
<dbReference type="GO" id="GO:0008902">
    <property type="term" value="F:hydroxymethylpyrimidine kinase activity"/>
    <property type="evidence" value="ECO:0007669"/>
    <property type="project" value="UniProtKB-EC"/>
</dbReference>
<dbReference type="InterPro" id="IPR029056">
    <property type="entry name" value="Ribokinase-like"/>
</dbReference>
<organism evidence="4 5">
    <name type="scientific">Ectothiorhodospira mobilis</name>
    <dbReference type="NCBI Taxonomy" id="195064"/>
    <lineage>
        <taxon>Bacteria</taxon>
        <taxon>Pseudomonadati</taxon>
        <taxon>Pseudomonadota</taxon>
        <taxon>Gammaproteobacteria</taxon>
        <taxon>Chromatiales</taxon>
        <taxon>Ectothiorhodospiraceae</taxon>
        <taxon>Ectothiorhodospira</taxon>
    </lineage>
</organism>
<proteinExistence type="predicted"/>
<gene>
    <name evidence="4" type="ORF">SAMN05421721_10112</name>
</gene>
<keyword evidence="4" id="KW-0808">Transferase</keyword>
<dbReference type="EC" id="2.7.1.49" evidence="2"/>